<dbReference type="SUPFAM" id="SSF51735">
    <property type="entry name" value="NAD(P)-binding Rossmann-fold domains"/>
    <property type="match status" value="1"/>
</dbReference>
<evidence type="ECO:0000256" key="20">
    <source>
        <dbReference type="ARBA" id="ARBA00054910"/>
    </source>
</evidence>
<feature type="transmembrane region" description="Helical" evidence="24">
    <location>
        <begin position="651"/>
        <end position="671"/>
    </location>
</feature>
<keyword evidence="28" id="KW-1185">Reference proteome</keyword>
<name>A0A0G4ERJ5_VITBC</name>
<keyword evidence="11" id="KW-0521">NADP</keyword>
<feature type="transmembrane region" description="Helical" evidence="24">
    <location>
        <begin position="533"/>
        <end position="555"/>
    </location>
</feature>
<dbReference type="Proteomes" id="UP000041254">
    <property type="component" value="Unassembled WGS sequence"/>
</dbReference>
<evidence type="ECO:0000256" key="2">
    <source>
        <dbReference type="ARBA" id="ARBA00004429"/>
    </source>
</evidence>
<keyword evidence="10" id="KW-0999">Mitochondrion inner membrane</keyword>
<dbReference type="Pfam" id="PF05222">
    <property type="entry name" value="AlaDh_PNT_N"/>
    <property type="match status" value="1"/>
</dbReference>
<gene>
    <name evidence="27" type="ORF">Vbra_13024</name>
</gene>
<accession>A0A0G4ERJ5</accession>
<dbReference type="InParanoid" id="A0A0G4ERJ5"/>
<dbReference type="OrthoDB" id="37244at2759"/>
<dbReference type="Gene3D" id="3.40.50.720">
    <property type="entry name" value="NAD(P)-binding Rossmann-like Domain"/>
    <property type="match status" value="2"/>
</dbReference>
<comment type="subcellular location">
    <subcellularLocation>
        <location evidence="2">Cell inner membrane</location>
        <topology evidence="2">Multi-pass membrane protein</topology>
    </subcellularLocation>
    <subcellularLocation>
        <location evidence="1">Mitochondrion inner membrane</location>
        <topology evidence="1">Multi-pass membrane protein</topology>
        <orientation evidence="1">Matrix side</orientation>
    </subcellularLocation>
</comment>
<dbReference type="GO" id="GO:0050661">
    <property type="term" value="F:NADP binding"/>
    <property type="evidence" value="ECO:0007669"/>
    <property type="project" value="TreeGrafter"/>
</dbReference>
<feature type="domain" description="Alanine dehydrogenase/pyridine nucleotide transhydrogenase NAD(H)-binding" evidence="25">
    <location>
        <begin position="201"/>
        <end position="366"/>
    </location>
</feature>
<evidence type="ECO:0000256" key="11">
    <source>
        <dbReference type="ARBA" id="ARBA00022857"/>
    </source>
</evidence>
<dbReference type="STRING" id="1169540.A0A0G4ERJ5"/>
<keyword evidence="17" id="KW-0496">Mitochondrion</keyword>
<evidence type="ECO:0000256" key="6">
    <source>
        <dbReference type="ARBA" id="ARBA00022475"/>
    </source>
</evidence>
<keyword evidence="9" id="KW-0547">Nucleotide-binding</keyword>
<dbReference type="SUPFAM" id="SSF52467">
    <property type="entry name" value="DHS-like NAD/FAD-binding domain"/>
    <property type="match status" value="1"/>
</dbReference>
<evidence type="ECO:0000256" key="3">
    <source>
        <dbReference type="ARBA" id="ARBA00005624"/>
    </source>
</evidence>
<dbReference type="SMART" id="SM01002">
    <property type="entry name" value="AlaDh_PNT_C"/>
    <property type="match status" value="1"/>
</dbReference>
<dbReference type="PANTHER" id="PTHR10160:SF19">
    <property type="entry name" value="PROTON-TRANSLOCATING NAD(P)(+) TRANSHYDROGENASE"/>
    <property type="match status" value="1"/>
</dbReference>
<evidence type="ECO:0000259" key="25">
    <source>
        <dbReference type="SMART" id="SM01002"/>
    </source>
</evidence>
<evidence type="ECO:0000256" key="16">
    <source>
        <dbReference type="ARBA" id="ARBA00023027"/>
    </source>
</evidence>
<dbReference type="Pfam" id="PF12769">
    <property type="entry name" value="PNTB_4TM"/>
    <property type="match status" value="1"/>
</dbReference>
<feature type="transmembrane region" description="Helical" evidence="24">
    <location>
        <begin position="683"/>
        <end position="705"/>
    </location>
</feature>
<dbReference type="GO" id="GO:0005886">
    <property type="term" value="C:plasma membrane"/>
    <property type="evidence" value="ECO:0007669"/>
    <property type="project" value="UniProtKB-SubCell"/>
</dbReference>
<evidence type="ECO:0000256" key="13">
    <source>
        <dbReference type="ARBA" id="ARBA00022967"/>
    </source>
</evidence>
<dbReference type="InterPro" id="IPR007698">
    <property type="entry name" value="AlaDH/PNT_NAD(H)-bd"/>
</dbReference>
<feature type="domain" description="Alanine dehydrogenase/pyridine nucleotide transhydrogenase N-terminal" evidence="26">
    <location>
        <begin position="58"/>
        <end position="192"/>
    </location>
</feature>
<dbReference type="FunFam" id="3.40.50.720:FF:000028">
    <property type="entry name" value="NAD(P) transhydrogenase subunit alpha"/>
    <property type="match status" value="1"/>
</dbReference>
<comment type="catalytic activity">
    <reaction evidence="19">
        <text>NAD(+) + NADPH + H(+)(in) = NADH + NADP(+) + H(+)(out)</text>
        <dbReference type="Rhea" id="RHEA:47992"/>
        <dbReference type="ChEBI" id="CHEBI:15378"/>
        <dbReference type="ChEBI" id="CHEBI:57540"/>
        <dbReference type="ChEBI" id="CHEBI:57783"/>
        <dbReference type="ChEBI" id="CHEBI:57945"/>
        <dbReference type="ChEBI" id="CHEBI:58349"/>
        <dbReference type="EC" id="7.1.1.1"/>
    </reaction>
</comment>
<feature type="transmembrane region" description="Helical" evidence="24">
    <location>
        <begin position="831"/>
        <end position="851"/>
    </location>
</feature>
<dbReference type="Pfam" id="PF02233">
    <property type="entry name" value="PNTB"/>
    <property type="match status" value="1"/>
</dbReference>
<keyword evidence="13" id="KW-1278">Translocase</keyword>
<feature type="transmembrane region" description="Helical" evidence="24">
    <location>
        <begin position="626"/>
        <end position="645"/>
    </location>
</feature>
<feature type="transmembrane region" description="Helical" evidence="24">
    <location>
        <begin position="717"/>
        <end position="741"/>
    </location>
</feature>
<dbReference type="InterPro" id="IPR024605">
    <property type="entry name" value="NADP_transhyd_a_C"/>
</dbReference>
<sequence length="1059" mass="110892">MPDCLAPLSRRLWQAGLSGSCRLKAARSCRYGFSRFCSSAAPAQEKPKPEPWNIKTIGCPKETFPNEKRVAQSPDTVQQLTKKGFKVIVESGAGVDASFSDEKYKAAGATVSSAKKEVFGADLLVKVRAPQQDEFDLLKEGGSLISFIYPGQNKDLLDSLAKKKMTVMGMDCVPRITRAQVFDALSSMSNIAGYKAVVEAAHHFGRFFAGQMTAAGRLPPAKVLIIGGGVAGLSAIATARNLGAIVRCFDTRPAVKEQVESLGGEFLELGPPFKLEEGAGGYAKEMTKEFIEAEHNLFAQQCKEVDIVVTTALIPGKPAPKLILKEHVDGMKEGSVIVDLAAEAGGNVETTKPNEIYSYRGIVHIGVADLPSRLSQQSSSLYANNVTKLLMSMINKEGQLQYDLGDDVVRGTTILRDGNLLWPPPKPPGPPPQATKPKVAAVEKAPEDPYQTTLSTALLTTGGTGSMVALGMLSSDPAFSTMMSTFALAGAAGYQVVWGVVPALHTPLMSVTNAISGMTAVGGLMLLGQGGGAIAQLLAATAILASTINIAGGFLVTQRMLDMFKRPTDPPEYNYLYAAPGLALAGGYLLANAAGFPSMEQMTYLAASLCCIGSIGGLASQKSARYGNALGIMGVSGGVLATLGMMNFPAATLATAAGLMGVGGAAGVAVGQRVQVTELPQTVAAFHSLVGFAAMTTSIASFIIHPDGTAVHKIGSILGDFIGGVTLTGSLVAFAKLHGIMPSKPLALPNKNLINIAAAAAQAGGIAAFMASASFPLNVSLLTATAALSMGLGYHLVASVGGADMPVCITVLNSYSGWALVAEGFMLNNPLLTIVGSLIGFSGGILSYIMCKAMNRSLPNVLFGGYQIAAPAADGPKVEKGETQEIKVDFAADLLANAKSVIVVPGYGMAVARAQYALAELAKTLRANNIQVRFGIHPVAGRMPGQMNVLLAEAGVPYDWVYEMDEINEDFKTTDLALVIGANDITNSAAQEVPGCPIEGMPVLECWNAKHCIYMKRSLASGYADIDNPVFYKPNTYMFLGDAKESTSSLLSRLHDTFA</sequence>
<evidence type="ECO:0000256" key="4">
    <source>
        <dbReference type="ARBA" id="ARBA00011738"/>
    </source>
</evidence>
<dbReference type="Pfam" id="PF01262">
    <property type="entry name" value="AlaDh_PNT_C"/>
    <property type="match status" value="1"/>
</dbReference>
<feature type="transmembrane region" description="Helical" evidence="24">
    <location>
        <begin position="575"/>
        <end position="596"/>
    </location>
</feature>
<dbReference type="InterPro" id="IPR026255">
    <property type="entry name" value="NADP_transhyd_a"/>
</dbReference>
<evidence type="ECO:0000256" key="21">
    <source>
        <dbReference type="ARBA" id="ARBA00061558"/>
    </source>
</evidence>
<evidence type="ECO:0000256" key="8">
    <source>
        <dbReference type="ARBA" id="ARBA00022692"/>
    </source>
</evidence>
<protein>
    <recommendedName>
        <fullName evidence="22">NAD(P) transhydrogenase, mitochondrial</fullName>
        <ecNumber evidence="5">7.1.1.1</ecNumber>
    </recommendedName>
    <alternativeName>
        <fullName evidence="23">Nicotinamide nucleotide transhydrogenase</fullName>
    </alternativeName>
</protein>
<evidence type="ECO:0000256" key="24">
    <source>
        <dbReference type="SAM" id="Phobius"/>
    </source>
</evidence>
<keyword evidence="6" id="KW-1003">Cell membrane</keyword>
<dbReference type="Gene3D" id="3.40.50.1220">
    <property type="entry name" value="TPP-binding domain"/>
    <property type="match status" value="1"/>
</dbReference>
<evidence type="ECO:0000256" key="22">
    <source>
        <dbReference type="ARBA" id="ARBA00074145"/>
    </source>
</evidence>
<dbReference type="InterPro" id="IPR029035">
    <property type="entry name" value="DHS-like_NAD/FAD-binding_dom"/>
</dbReference>
<dbReference type="NCBIfam" id="TIGR00561">
    <property type="entry name" value="pntA"/>
    <property type="match status" value="1"/>
</dbReference>
<evidence type="ECO:0000256" key="18">
    <source>
        <dbReference type="ARBA" id="ARBA00023136"/>
    </source>
</evidence>
<evidence type="ECO:0000256" key="14">
    <source>
        <dbReference type="ARBA" id="ARBA00022989"/>
    </source>
</evidence>
<evidence type="ECO:0000256" key="19">
    <source>
        <dbReference type="ARBA" id="ARBA00048202"/>
    </source>
</evidence>
<keyword evidence="8 24" id="KW-0812">Transmembrane</keyword>
<feature type="transmembrane region" description="Helical" evidence="24">
    <location>
        <begin position="602"/>
        <end position="619"/>
    </location>
</feature>
<dbReference type="GO" id="GO:0008750">
    <property type="term" value="F:proton-translocating NAD(P)+ transhydrogenase activity"/>
    <property type="evidence" value="ECO:0007669"/>
    <property type="project" value="UniProtKB-EC"/>
</dbReference>
<feature type="transmembrane region" description="Helical" evidence="24">
    <location>
        <begin position="508"/>
        <end position="527"/>
    </location>
</feature>
<dbReference type="NCBIfam" id="NF006942">
    <property type="entry name" value="PRK09424.1"/>
    <property type="match status" value="1"/>
</dbReference>
<evidence type="ECO:0000256" key="23">
    <source>
        <dbReference type="ARBA" id="ARBA00079255"/>
    </source>
</evidence>
<dbReference type="SMART" id="SM01003">
    <property type="entry name" value="AlaDh_PNT_N"/>
    <property type="match status" value="1"/>
</dbReference>
<organism evidence="27 28">
    <name type="scientific">Vitrella brassicaformis (strain CCMP3155)</name>
    <dbReference type="NCBI Taxonomy" id="1169540"/>
    <lineage>
        <taxon>Eukaryota</taxon>
        <taxon>Sar</taxon>
        <taxon>Alveolata</taxon>
        <taxon>Colpodellida</taxon>
        <taxon>Vitrellaceae</taxon>
        <taxon>Vitrella</taxon>
    </lineage>
</organism>
<evidence type="ECO:0000256" key="15">
    <source>
        <dbReference type="ARBA" id="ARBA00022990"/>
    </source>
</evidence>
<keyword evidence="7" id="KW-0997">Cell inner membrane</keyword>
<keyword evidence="14 24" id="KW-1133">Transmembrane helix</keyword>
<dbReference type="PANTHER" id="PTHR10160">
    <property type="entry name" value="NAD(P) TRANSHYDROGENASE"/>
    <property type="match status" value="1"/>
</dbReference>
<dbReference type="GO" id="GO:0006740">
    <property type="term" value="P:NADPH regeneration"/>
    <property type="evidence" value="ECO:0007669"/>
    <property type="project" value="TreeGrafter"/>
</dbReference>
<keyword evidence="15" id="KW-0007">Acetylation</keyword>
<dbReference type="InterPro" id="IPR036291">
    <property type="entry name" value="NAD(P)-bd_dom_sf"/>
</dbReference>
<dbReference type="FunFam" id="3.40.50.1220:FF:000002">
    <property type="entry name" value="NAD(P) transhydrogenase subunit beta"/>
    <property type="match status" value="1"/>
</dbReference>
<evidence type="ECO:0000256" key="12">
    <source>
        <dbReference type="ARBA" id="ARBA00022946"/>
    </source>
</evidence>
<evidence type="ECO:0000256" key="17">
    <source>
        <dbReference type="ARBA" id="ARBA00023128"/>
    </source>
</evidence>
<evidence type="ECO:0000256" key="1">
    <source>
        <dbReference type="ARBA" id="ARBA00004292"/>
    </source>
</evidence>
<dbReference type="EMBL" id="CDMY01000301">
    <property type="protein sequence ID" value="CEM00889.1"/>
    <property type="molecule type" value="Genomic_DNA"/>
</dbReference>
<comment type="function">
    <text evidence="20">The transhydrogenation between NADH and NADP is coupled to respiration and ATP hydrolysis and functions as a proton pump across the membrane. May play a role in reactive oxygen species (ROS) detoxification in the adrenal gland.</text>
</comment>
<comment type="similarity">
    <text evidence="21">In the C-terminal section; belongs to the PNT beta subunit family.</text>
</comment>
<reference evidence="27 28" key="1">
    <citation type="submission" date="2014-11" db="EMBL/GenBank/DDBJ databases">
        <authorList>
            <person name="Zhu J."/>
            <person name="Qi W."/>
            <person name="Song R."/>
        </authorList>
    </citation>
    <scope>NUCLEOTIDE SEQUENCE [LARGE SCALE GENOMIC DNA]</scope>
</reference>
<proteinExistence type="inferred from homology"/>
<evidence type="ECO:0000259" key="26">
    <source>
        <dbReference type="SMART" id="SM01003"/>
    </source>
</evidence>
<dbReference type="SUPFAM" id="SSF52283">
    <property type="entry name" value="Formate/glycerate dehydrogenase catalytic domain-like"/>
    <property type="match status" value="1"/>
</dbReference>
<feature type="transmembrane region" description="Helical" evidence="24">
    <location>
        <begin position="753"/>
        <end position="773"/>
    </location>
</feature>
<comment type="subunit">
    <text evidence="4">Homodimer.</text>
</comment>
<dbReference type="InterPro" id="IPR007886">
    <property type="entry name" value="AlaDH/PNT_N"/>
</dbReference>
<dbReference type="OMA" id="EQCREVD"/>
<evidence type="ECO:0000313" key="28">
    <source>
        <dbReference type="Proteomes" id="UP000041254"/>
    </source>
</evidence>
<dbReference type="GO" id="GO:0005743">
    <property type="term" value="C:mitochondrial inner membrane"/>
    <property type="evidence" value="ECO:0007669"/>
    <property type="project" value="UniProtKB-SubCell"/>
</dbReference>
<evidence type="ECO:0000256" key="7">
    <source>
        <dbReference type="ARBA" id="ARBA00022519"/>
    </source>
</evidence>
<dbReference type="CDD" id="cd05304">
    <property type="entry name" value="Rubrum_tdh"/>
    <property type="match status" value="1"/>
</dbReference>
<evidence type="ECO:0000256" key="5">
    <source>
        <dbReference type="ARBA" id="ARBA00012943"/>
    </source>
</evidence>
<dbReference type="FunFam" id="3.40.50.720:FF:000063">
    <property type="entry name" value="NAD(P) transhydrogenase subunit alpha"/>
    <property type="match status" value="1"/>
</dbReference>
<dbReference type="EC" id="7.1.1.1" evidence="5"/>
<keyword evidence="12" id="KW-0809">Transit peptide</keyword>
<dbReference type="AlphaFoldDB" id="A0A0G4ERJ5"/>
<comment type="similarity">
    <text evidence="3">In the N-terminal section; belongs to the AlaDH/PNT family.</text>
</comment>
<feature type="transmembrane region" description="Helical" evidence="24">
    <location>
        <begin position="482"/>
        <end position="501"/>
    </location>
</feature>
<evidence type="ECO:0000256" key="9">
    <source>
        <dbReference type="ARBA" id="ARBA00022741"/>
    </source>
</evidence>
<dbReference type="VEuPathDB" id="CryptoDB:Vbra_13024"/>
<evidence type="ECO:0000256" key="10">
    <source>
        <dbReference type="ARBA" id="ARBA00022792"/>
    </source>
</evidence>
<dbReference type="InterPro" id="IPR034300">
    <property type="entry name" value="PNTB-like"/>
</dbReference>
<evidence type="ECO:0000313" key="27">
    <source>
        <dbReference type="EMBL" id="CEM00889.1"/>
    </source>
</evidence>
<keyword evidence="18 24" id="KW-0472">Membrane</keyword>
<keyword evidence="16" id="KW-0520">NAD</keyword>